<organism evidence="1 2">
    <name type="scientific">Bauhinia variegata</name>
    <name type="common">Purple orchid tree</name>
    <name type="synonym">Phanera variegata</name>
    <dbReference type="NCBI Taxonomy" id="167791"/>
    <lineage>
        <taxon>Eukaryota</taxon>
        <taxon>Viridiplantae</taxon>
        <taxon>Streptophyta</taxon>
        <taxon>Embryophyta</taxon>
        <taxon>Tracheophyta</taxon>
        <taxon>Spermatophyta</taxon>
        <taxon>Magnoliopsida</taxon>
        <taxon>eudicotyledons</taxon>
        <taxon>Gunneridae</taxon>
        <taxon>Pentapetalae</taxon>
        <taxon>rosids</taxon>
        <taxon>fabids</taxon>
        <taxon>Fabales</taxon>
        <taxon>Fabaceae</taxon>
        <taxon>Cercidoideae</taxon>
        <taxon>Cercideae</taxon>
        <taxon>Bauhiniinae</taxon>
        <taxon>Bauhinia</taxon>
    </lineage>
</organism>
<sequence length="2072" mass="233715">MFNQLIPRSLSPFHVLVSRVRVLTSRFLFASLLTPEKKVASSTSGHLASSPLSSSLRTLGEVLTMADLEACDRMKKPKNNKRKQTIREVNERISKVQRTDSAKRDDEDVKAVGNYGNSELKDSPCEDLEFSSPWKNLQLILCIQNKHLDLQRKVKLAFNFVQSRVEDNDGTDHDYETVKLPRLLSLLNDWIQSLLISSDKKNRSDAEKPQVEGIEAYVDLHCWEIFKFCLQESLRFNLSLNISRNLLRPVHSITRNALAMLEDSSIHTGEYFISCERYKLYDTVVDCVSLVFSSHGGLSNENLESWVSTIVTVLELVQKMYAKNLDGSNMGAFALRFLCTVLLPFSKFLRVHPAKKSGFYHFVDKLLEPLLHLLGELHLQVDQSNPIWTERLLRVVEEVLSHGLFHPVHIDGFLSLQGLEKYVVSCDDKSKDSKKVIKSYHRHLFDEINKIISRKSTMAMGSIGLLFHIFINLARKSKGTSLLSEGTKTVEKTGNFRNLGAGETYSSNNISPDTQKSLFSYFVEIMEPLLVEAKAYLHAKMNVILPLLDLHGILKSVSNLLASFMQEKVYARTEDMSGGACLNFFKSIYDVLMSCSTSLICLSNYDTSNQIEMEKFTLVANEILIAISYLLEIEYEVVGEDSVHLWLIIFSFSAINRSLVGNLDECSVSSGILGLGCQIINLYSQLRQVENAIFPLCKAIRLITSHEGSTEESFSRFVTSQSNEVYSESVESLLSSQKLVHAILKAVQSIPEGQVSRFIKQLTDDVSESLRWIKCTTLAVDLQVELLGRGLSRLYALVLNSVIITEGNSNHLGVAIKELVALMCPYMITLVGQQPDAVGRFLASVMGKTVNDRTTSKKKVLKKFGRSSQWVLVFFFQLFMCCRSLHRQAISLMSPGLSKKMSAEAGDSFTAYSACELMERIDEIHMGFFSWVIQPSASLLDVMQFISDIYLEDSSADCCYLIYIFNSMALQRLNDLNRQIVLFRYLQNNHYKSRIKSLKEEAAGLSNFMMKNLSCVYQSPIFIYDCVTSENSSQAIHQRSELDLGVYVANRKSLPTAIWSILCKNIDIWGNHAAKKQFKKFLSHLLYTSLQCVVSNFPEVEVDKMDECKLNSGVTLPYISSELLSSSILYEQRCVCRNLASSFCHILEKSVIPVFSNTACTDISLQASPKWLEFFSALDSSPMVANGNKDASVDCSAVQKSITHSCNKLPSDISREEKASPFTSKSFRICYHLLNLLCQMPDVNGRSFSRYTNYIFNLERLLVTTLVQFQETPCTDYCEFLRLFVSCRKALRYIIMGCFEKAEVDKSLPNVILYESSFPVLWLFKSVSVIVGLKDAFSANNAVLVKSMIFSLMDHTSYALLGIGKYHITHVLSSVKEAEKPCEDISNTKFDHKGNQILQSAQHVDSPKFESWKVLSTMSAHLKEKMQSLLVPLKACSRNLGFGIANENMNMLSFTISCFSRFLWGVASVMKLKEAEGSDCEEKVAMWKSEQTSELNACVHTLLEFMEFFTRKLVLENNQTSSTFTSVVEPGSETSIAGVLNMADSFEAQSLNKNLLQSLLKGEHPEATFLLTQLLIAFSALLRINLQKGSSSTLSSFVPTFTEISQVLLLEFTEMTEVPQQYAFLLLDGVLSYLRELANYFPLTDPTSSRKLYAKLIGVYLRALGKTISLQGKRATLDIHERQSSTKTLYNGSGEANSFGLYSISLDKFKARLRMSFKAYIEKPSELHLLSTIQAIERAVVGVHERCTMIYDIERSTDGGRISSLVAAGIDCFDVVLEFVSGRKALKLIKRHIQSLFATVLNIILHLQSPQIFYGDLNPRTIVNDPDPGSVILMCVEVLVTVSRKHSLFQMDVWHAGHLLHVPAALFQNFHQLRTSNASRSSESFISEDEISHPIETMKFCHVDRLFSVHLFVACCQLLCTIIKYHPSECKQCIAHLEASVAVLLYCLETVDTESVLNKGSFSWEVEEGVKCACFLRRVYEEIKQQKDIFSRQCSLFLSKYIWVYSGYGPKRSGIKREIDEALRPGVYALIDACSVDDLQYLHTVFGEGPCRNTLATLQHDYKLNFKYEGKV</sequence>
<accession>A0ACB9KL83</accession>
<proteinExistence type="predicted"/>
<dbReference type="Proteomes" id="UP000828941">
    <property type="component" value="Chromosome 14"/>
</dbReference>
<gene>
    <name evidence="1" type="ORF">L6164_037592</name>
</gene>
<reference evidence="1 2" key="1">
    <citation type="journal article" date="2022" name="DNA Res.">
        <title>Chromosomal-level genome assembly of the orchid tree Bauhinia variegata (Leguminosae; Cercidoideae) supports the allotetraploid origin hypothesis of Bauhinia.</title>
        <authorList>
            <person name="Zhong Y."/>
            <person name="Chen Y."/>
            <person name="Zheng D."/>
            <person name="Pang J."/>
            <person name="Liu Y."/>
            <person name="Luo S."/>
            <person name="Meng S."/>
            <person name="Qian L."/>
            <person name="Wei D."/>
            <person name="Dai S."/>
            <person name="Zhou R."/>
        </authorList>
    </citation>
    <scope>NUCLEOTIDE SEQUENCE [LARGE SCALE GENOMIC DNA]</scope>
    <source>
        <strain evidence="1">BV-YZ2020</strain>
    </source>
</reference>
<evidence type="ECO:0000313" key="2">
    <source>
        <dbReference type="Proteomes" id="UP000828941"/>
    </source>
</evidence>
<comment type="caution">
    <text evidence="1">The sequence shown here is derived from an EMBL/GenBank/DDBJ whole genome shotgun (WGS) entry which is preliminary data.</text>
</comment>
<protein>
    <submittedName>
        <fullName evidence="1">Uncharacterized protein</fullName>
    </submittedName>
</protein>
<keyword evidence="2" id="KW-1185">Reference proteome</keyword>
<name>A0ACB9KL83_BAUVA</name>
<evidence type="ECO:0000313" key="1">
    <source>
        <dbReference type="EMBL" id="KAI4297717.1"/>
    </source>
</evidence>
<dbReference type="EMBL" id="CM039439">
    <property type="protein sequence ID" value="KAI4297717.1"/>
    <property type="molecule type" value="Genomic_DNA"/>
</dbReference>